<evidence type="ECO:0000313" key="2">
    <source>
        <dbReference type="EMBL" id="SDK36061.1"/>
    </source>
</evidence>
<feature type="transmembrane region" description="Helical" evidence="1">
    <location>
        <begin position="180"/>
        <end position="198"/>
    </location>
</feature>
<proteinExistence type="predicted"/>
<name>A0A1G9B946_9EURY</name>
<organism evidence="2 3">
    <name type="scientific">Methanoculleus thermophilus</name>
    <dbReference type="NCBI Taxonomy" id="2200"/>
    <lineage>
        <taxon>Archaea</taxon>
        <taxon>Methanobacteriati</taxon>
        <taxon>Methanobacteriota</taxon>
        <taxon>Stenosarchaea group</taxon>
        <taxon>Methanomicrobia</taxon>
        <taxon>Methanomicrobiales</taxon>
        <taxon>Methanomicrobiaceae</taxon>
        <taxon>Methanoculleus</taxon>
    </lineage>
</organism>
<feature type="transmembrane region" description="Helical" evidence="1">
    <location>
        <begin position="477"/>
        <end position="501"/>
    </location>
</feature>
<dbReference type="Proteomes" id="UP000326500">
    <property type="component" value="Unassembled WGS sequence"/>
</dbReference>
<feature type="transmembrane region" description="Helical" evidence="1">
    <location>
        <begin position="205"/>
        <end position="228"/>
    </location>
</feature>
<evidence type="ECO:0000256" key="1">
    <source>
        <dbReference type="SAM" id="Phobius"/>
    </source>
</evidence>
<accession>A0A1G9B946</accession>
<keyword evidence="1" id="KW-0472">Membrane</keyword>
<reference evidence="2 3" key="1">
    <citation type="submission" date="2016-10" db="EMBL/GenBank/DDBJ databases">
        <authorList>
            <person name="Varghese N."/>
            <person name="Submissions S."/>
        </authorList>
    </citation>
    <scope>NUCLEOTIDE SEQUENCE [LARGE SCALE GENOMIC DNA]</scope>
    <source>
        <strain evidence="2 3">DSM 2373</strain>
    </source>
</reference>
<feature type="transmembrane region" description="Helical" evidence="1">
    <location>
        <begin position="102"/>
        <end position="119"/>
    </location>
</feature>
<feature type="transmembrane region" description="Helical" evidence="1">
    <location>
        <begin position="450"/>
        <end position="471"/>
    </location>
</feature>
<feature type="transmembrane region" description="Helical" evidence="1">
    <location>
        <begin position="248"/>
        <end position="272"/>
    </location>
</feature>
<feature type="transmembrane region" description="Helical" evidence="1">
    <location>
        <begin position="37"/>
        <end position="57"/>
    </location>
</feature>
<feature type="transmembrane region" description="Helical" evidence="1">
    <location>
        <begin position="390"/>
        <end position="408"/>
    </location>
</feature>
<dbReference type="OrthoDB" id="164013at2157"/>
<gene>
    <name evidence="2" type="ORF">SAMN04488571_10873</name>
</gene>
<dbReference type="EMBL" id="FNFT01000008">
    <property type="protein sequence ID" value="SDK36061.1"/>
    <property type="molecule type" value="Genomic_DNA"/>
</dbReference>
<protein>
    <recommendedName>
        <fullName evidence="4">Chlor_Arch_YYY domain-containing protein</fullName>
    </recommendedName>
</protein>
<keyword evidence="1" id="KW-0812">Transmembrane</keyword>
<sequence length="641" mass="72718">MKIRLFENLANIFPYLLILAYIAGCIFCLLIDRIGYLINGSIMAVPAILGSFMFILMKKKDLDFSNKTEVYFSNPSTSVMLFSLFYVFTILAFLMTPAGSNWGLLTILILYAIIFIQILSRRLVPAVVLLEIMLSLTATIYNYTLRPALYFGWTDILPHTYMSTVTYLSGHVIPGELGNYTYFPLYHVFVAISSHILGLDIQTSLFIITGLVFSSTVLFLYYLVNVIFHDEQISLIIALMYAMNADVIYYGTYMVTRTMAYVGFLILLYLLYSLTTSEADARYSTVKPTARKVLVVITVFFMLLVHQISTPMIIVLLGLLFVFELYTHNKIHVTPAFLMVPISLCASYWLFIAYSFLGELAPRTDLSLYQNIAFTDALHHLGLSFLMNNIDTILIVFFALAGAIYLIWKQQPRYSVVLGVLGFLAILLNVPNILSTVFQLVEILRIDRYALLFLPFLAVAMGFGLSIFSRYLTAGRIPIRVVGILLIALVVLYGIGSLGLIKVESDELSYTRDSFNQDEVVGFDHVLKTVPSGSSLYSDHYTSRFFERGKFDQSERLGLPYYISYWMNNDLKTPEESGYIILLENQFQHGGLVFGKGNELDPENIQPYLPTEENVQKIARKLSVEDKIYSNVGVDLYYFSN</sequence>
<dbReference type="RefSeq" id="WP_066957051.1">
    <property type="nucleotide sequence ID" value="NZ_BCNX01000007.1"/>
</dbReference>
<evidence type="ECO:0008006" key="4">
    <source>
        <dbReference type="Google" id="ProtNLM"/>
    </source>
</evidence>
<feature type="transmembrane region" description="Helical" evidence="1">
    <location>
        <begin position="414"/>
        <end position="438"/>
    </location>
</feature>
<keyword evidence="1" id="KW-1133">Transmembrane helix</keyword>
<feature type="transmembrane region" description="Helical" evidence="1">
    <location>
        <begin position="335"/>
        <end position="357"/>
    </location>
</feature>
<evidence type="ECO:0000313" key="3">
    <source>
        <dbReference type="Proteomes" id="UP000326500"/>
    </source>
</evidence>
<feature type="transmembrane region" description="Helical" evidence="1">
    <location>
        <begin position="293"/>
        <end position="323"/>
    </location>
</feature>
<feature type="transmembrane region" description="Helical" evidence="1">
    <location>
        <begin position="78"/>
        <end position="96"/>
    </location>
</feature>
<feature type="transmembrane region" description="Helical" evidence="1">
    <location>
        <begin position="126"/>
        <end position="144"/>
    </location>
</feature>
<dbReference type="AlphaFoldDB" id="A0A1G9B946"/>
<keyword evidence="3" id="KW-1185">Reference proteome</keyword>
<feature type="transmembrane region" description="Helical" evidence="1">
    <location>
        <begin position="12"/>
        <end position="31"/>
    </location>
</feature>